<organism evidence="2 3">
    <name type="scientific">Candidatus Collierbacteria bacterium GW2011_GWC2_43_12</name>
    <dbReference type="NCBI Taxonomy" id="1618390"/>
    <lineage>
        <taxon>Bacteria</taxon>
        <taxon>Candidatus Collieribacteriota</taxon>
    </lineage>
</organism>
<evidence type="ECO:0000256" key="1">
    <source>
        <dbReference type="SAM" id="Phobius"/>
    </source>
</evidence>
<dbReference type="AlphaFoldDB" id="A0A0G1FHA1"/>
<evidence type="ECO:0000313" key="3">
    <source>
        <dbReference type="Proteomes" id="UP000033980"/>
    </source>
</evidence>
<gene>
    <name evidence="2" type="ORF">UV68_C0011G0017</name>
</gene>
<keyword evidence="1" id="KW-0812">Transmembrane</keyword>
<keyword evidence="1" id="KW-0472">Membrane</keyword>
<sequence>MDRKVWYVAIIILAVFALSGGLYLARRANEKAHPPTPTPTPCIQVNGVGGMGFFVENPKMVERLAELGYCVNILSNSGYDTWPNPDAIDYKDVNFLQPGAFSAEQEMITKFEGVVLPSTGDPKKIMTTVVFARTPYPFFGKRELVEAMVDAGLAYMDGPVYRITAANTQVLFDADVNNALWETLGVDYPGPVKIGFPNPARSSGGRITTGYALTCADGDGCQYAVTPEQMEDPFFQNYLVQLIRNAAQVPGRDDSLAFCLNFFDQDSNPTPLIVAGESCYAQWWNKLTENQKTRNADANVAIYPEILVVNQFPLIPLDAIGKQFADTVANDDVIRQILSESGLQAGSYNNPPVDVAPWIDADAKYQVVSDPLPQVMSKIKQIIRDYDEGKFGQ</sequence>
<dbReference type="EMBL" id="LCFK01000011">
    <property type="protein sequence ID" value="KKS94486.1"/>
    <property type="molecule type" value="Genomic_DNA"/>
</dbReference>
<proteinExistence type="predicted"/>
<dbReference type="Proteomes" id="UP000033980">
    <property type="component" value="Unassembled WGS sequence"/>
</dbReference>
<comment type="caution">
    <text evidence="2">The sequence shown here is derived from an EMBL/GenBank/DDBJ whole genome shotgun (WGS) entry which is preliminary data.</text>
</comment>
<name>A0A0G1FHA1_9BACT</name>
<reference evidence="2 3" key="1">
    <citation type="journal article" date="2015" name="Nature">
        <title>rRNA introns, odd ribosomes, and small enigmatic genomes across a large radiation of phyla.</title>
        <authorList>
            <person name="Brown C.T."/>
            <person name="Hug L.A."/>
            <person name="Thomas B.C."/>
            <person name="Sharon I."/>
            <person name="Castelle C.J."/>
            <person name="Singh A."/>
            <person name="Wilkins M.J."/>
            <person name="Williams K.H."/>
            <person name="Banfield J.F."/>
        </authorList>
    </citation>
    <scope>NUCLEOTIDE SEQUENCE [LARGE SCALE GENOMIC DNA]</scope>
</reference>
<protein>
    <submittedName>
        <fullName evidence="2">Uncharacterized protein</fullName>
    </submittedName>
</protein>
<feature type="transmembrane region" description="Helical" evidence="1">
    <location>
        <begin position="6"/>
        <end position="25"/>
    </location>
</feature>
<keyword evidence="1" id="KW-1133">Transmembrane helix</keyword>
<accession>A0A0G1FHA1</accession>
<evidence type="ECO:0000313" key="2">
    <source>
        <dbReference type="EMBL" id="KKS94486.1"/>
    </source>
</evidence>